<dbReference type="InterPro" id="IPR012296">
    <property type="entry name" value="Nuclease_put_TT1808"/>
</dbReference>
<dbReference type="Proteomes" id="UP000187941">
    <property type="component" value="Chromosome"/>
</dbReference>
<feature type="domain" description="Putative restriction endonuclease" evidence="1">
    <location>
        <begin position="33"/>
        <end position="201"/>
    </location>
</feature>
<dbReference type="Pfam" id="PF05685">
    <property type="entry name" value="Uma2"/>
    <property type="match status" value="1"/>
</dbReference>
<reference evidence="2 3" key="1">
    <citation type="submission" date="2016-01" db="EMBL/GenBank/DDBJ databases">
        <authorList>
            <person name="Oliw E.H."/>
        </authorList>
    </citation>
    <scope>NUCLEOTIDE SEQUENCE [LARGE SCALE GENOMIC DNA]</scope>
    <source>
        <strain evidence="2 3">DY10</strain>
    </source>
</reference>
<evidence type="ECO:0000313" key="3">
    <source>
        <dbReference type="Proteomes" id="UP000187941"/>
    </source>
</evidence>
<sequence>MSELLFQILDTPQAPLILQRAQAILHDEQRKRQTFYEWLDEDKKAEFINGEIVVHSPALDRHNAAMLLLARLLSIYVDDRQLGMVRAEKALIELTRNSYEPDVCFFGPSKAAHITDEQLYYPAPDFIAEVLSKGTEKNDRETKFADYAAHGVAEYWIIDPLRRTIEQYGIDADTEEYALDGTFGIKDTITSHAIVDFAIPVRAIFDAAANMLALRTLLVK</sequence>
<dbReference type="EMBL" id="CP014263">
    <property type="protein sequence ID" value="AQG82343.1"/>
    <property type="molecule type" value="Genomic_DNA"/>
</dbReference>
<keyword evidence="3" id="KW-1185">Reference proteome</keyword>
<protein>
    <recommendedName>
        <fullName evidence="1">Putative restriction endonuclease domain-containing protein</fullName>
    </recommendedName>
</protein>
<dbReference type="STRING" id="1178516.AWR27_05555"/>
<dbReference type="KEGG" id="smon:AWR27_05555"/>
<accession>A0A1P9X435</accession>
<name>A0A1P9X435_9BACT</name>
<proteinExistence type="predicted"/>
<dbReference type="PANTHER" id="PTHR34107">
    <property type="entry name" value="SLL0198 PROTEIN-RELATED"/>
    <property type="match status" value="1"/>
</dbReference>
<dbReference type="AlphaFoldDB" id="A0A1P9X435"/>
<organism evidence="2 3">
    <name type="scientific">Spirosoma montaniterrae</name>
    <dbReference type="NCBI Taxonomy" id="1178516"/>
    <lineage>
        <taxon>Bacteria</taxon>
        <taxon>Pseudomonadati</taxon>
        <taxon>Bacteroidota</taxon>
        <taxon>Cytophagia</taxon>
        <taxon>Cytophagales</taxon>
        <taxon>Cytophagaceae</taxon>
        <taxon>Spirosoma</taxon>
    </lineage>
</organism>
<dbReference type="SUPFAM" id="SSF52980">
    <property type="entry name" value="Restriction endonuclease-like"/>
    <property type="match status" value="1"/>
</dbReference>
<evidence type="ECO:0000259" key="1">
    <source>
        <dbReference type="Pfam" id="PF05685"/>
    </source>
</evidence>
<dbReference type="CDD" id="cd06260">
    <property type="entry name" value="DUF820-like"/>
    <property type="match status" value="1"/>
</dbReference>
<dbReference type="InterPro" id="IPR011335">
    <property type="entry name" value="Restrct_endonuc-II-like"/>
</dbReference>
<dbReference type="PANTHER" id="PTHR34107:SF4">
    <property type="entry name" value="SLL1222 PROTEIN"/>
    <property type="match status" value="1"/>
</dbReference>
<evidence type="ECO:0000313" key="2">
    <source>
        <dbReference type="EMBL" id="AQG82343.1"/>
    </source>
</evidence>
<dbReference type="OrthoDB" id="943262at2"/>
<dbReference type="Gene3D" id="3.90.1570.10">
    <property type="entry name" value="tt1808, chain A"/>
    <property type="match status" value="1"/>
</dbReference>
<dbReference type="InterPro" id="IPR008538">
    <property type="entry name" value="Uma2"/>
</dbReference>
<gene>
    <name evidence="2" type="ORF">AWR27_05555</name>
</gene>